<proteinExistence type="predicted"/>
<feature type="transmembrane region" description="Helical" evidence="9">
    <location>
        <begin position="373"/>
        <end position="398"/>
    </location>
</feature>
<feature type="transmembrane region" description="Helical" evidence="9">
    <location>
        <begin position="80"/>
        <end position="106"/>
    </location>
</feature>
<evidence type="ECO:0000256" key="5">
    <source>
        <dbReference type="ARBA" id="ARBA00022692"/>
    </source>
</evidence>
<dbReference type="GO" id="GO:0005886">
    <property type="term" value="C:plasma membrane"/>
    <property type="evidence" value="ECO:0007669"/>
    <property type="project" value="UniProtKB-SubCell"/>
</dbReference>
<keyword evidence="2" id="KW-0813">Transport</keyword>
<dbReference type="InterPro" id="IPR013059">
    <property type="entry name" value="Trp_tyr_transpt"/>
</dbReference>
<accession>D6YTV3</accession>
<feature type="transmembrane region" description="Helical" evidence="9">
    <location>
        <begin position="12"/>
        <end position="32"/>
    </location>
</feature>
<keyword evidence="6" id="KW-0029">Amino-acid transport</keyword>
<evidence type="ECO:0000256" key="6">
    <source>
        <dbReference type="ARBA" id="ARBA00022970"/>
    </source>
</evidence>
<feature type="transmembrane region" description="Helical" evidence="9">
    <location>
        <begin position="38"/>
        <end position="60"/>
    </location>
</feature>
<dbReference type="GO" id="GO:0015173">
    <property type="term" value="F:aromatic amino acid transmembrane transporter activity"/>
    <property type="evidence" value="ECO:0007669"/>
    <property type="project" value="InterPro"/>
</dbReference>
<feature type="transmembrane region" description="Helical" evidence="9">
    <location>
        <begin position="314"/>
        <end position="333"/>
    </location>
</feature>
<evidence type="ECO:0000256" key="1">
    <source>
        <dbReference type="ARBA" id="ARBA00004429"/>
    </source>
</evidence>
<organism evidence="10 11">
    <name type="scientific">Waddlia chondrophila (strain ATCC VR-1470 / WSU 86-1044)</name>
    <dbReference type="NCBI Taxonomy" id="716544"/>
    <lineage>
        <taxon>Bacteria</taxon>
        <taxon>Pseudomonadati</taxon>
        <taxon>Chlamydiota</taxon>
        <taxon>Chlamydiia</taxon>
        <taxon>Parachlamydiales</taxon>
        <taxon>Waddliaceae</taxon>
        <taxon>Waddlia</taxon>
    </lineage>
</organism>
<dbReference type="Gene3D" id="1.20.1740.10">
    <property type="entry name" value="Amino acid/polyamine transporter I"/>
    <property type="match status" value="1"/>
</dbReference>
<feature type="transmembrane region" description="Helical" evidence="9">
    <location>
        <begin position="339"/>
        <end position="361"/>
    </location>
</feature>
<comment type="subcellular location">
    <subcellularLocation>
        <location evidence="1">Cell inner membrane</location>
        <topology evidence="1">Multi-pass membrane protein</topology>
    </subcellularLocation>
</comment>
<evidence type="ECO:0000256" key="2">
    <source>
        <dbReference type="ARBA" id="ARBA00022448"/>
    </source>
</evidence>
<keyword evidence="7 9" id="KW-1133">Transmembrane helix</keyword>
<dbReference type="InterPro" id="IPR018227">
    <property type="entry name" value="Amino_acid_transport_2"/>
</dbReference>
<keyword evidence="5 9" id="KW-0812">Transmembrane</keyword>
<feature type="transmembrane region" description="Helical" evidence="9">
    <location>
        <begin position="217"/>
        <end position="235"/>
    </location>
</feature>
<evidence type="ECO:0000256" key="4">
    <source>
        <dbReference type="ARBA" id="ARBA00022519"/>
    </source>
</evidence>
<evidence type="ECO:0000313" key="11">
    <source>
        <dbReference type="Proteomes" id="UP000001505"/>
    </source>
</evidence>
<evidence type="ECO:0000256" key="8">
    <source>
        <dbReference type="ARBA" id="ARBA00023136"/>
    </source>
</evidence>
<reference evidence="10 11" key="1">
    <citation type="journal article" date="2010" name="PLoS ONE">
        <title>The Waddlia genome: a window into chlamydial biology.</title>
        <authorList>
            <person name="Bertelli C."/>
            <person name="Collyn F."/>
            <person name="Croxatto A."/>
            <person name="Ruckert C."/>
            <person name="Polkinghorne A."/>
            <person name="Kebbi-Beghdadi C."/>
            <person name="Goesmann A."/>
            <person name="Vaughan L."/>
            <person name="Greub G."/>
        </authorList>
    </citation>
    <scope>NUCLEOTIDE SEQUENCE [LARGE SCALE GENOMIC DNA]</scope>
    <source>
        <strain evidence="11">ATCC VR-1470 / WSU 86-1044</strain>
    </source>
</reference>
<dbReference type="PRINTS" id="PR00166">
    <property type="entry name" value="AROAAPRMEASE"/>
</dbReference>
<feature type="transmembrane region" description="Helical" evidence="9">
    <location>
        <begin position="153"/>
        <end position="173"/>
    </location>
</feature>
<feature type="transmembrane region" description="Helical" evidence="9">
    <location>
        <begin position="185"/>
        <end position="210"/>
    </location>
</feature>
<evidence type="ECO:0000313" key="10">
    <source>
        <dbReference type="EMBL" id="ADI37564.1"/>
    </source>
</evidence>
<dbReference type="STRING" id="716544.wcw_0189"/>
<evidence type="ECO:0000256" key="9">
    <source>
        <dbReference type="SAM" id="Phobius"/>
    </source>
</evidence>
<dbReference type="Pfam" id="PF03222">
    <property type="entry name" value="Trp_Tyr_perm"/>
    <property type="match status" value="1"/>
</dbReference>
<dbReference type="GO" id="GO:0003333">
    <property type="term" value="P:amino acid transmembrane transport"/>
    <property type="evidence" value="ECO:0007669"/>
    <property type="project" value="InterPro"/>
</dbReference>
<name>D6YTV3_WADCW</name>
<keyword evidence="4" id="KW-0997">Cell inner membrane</keyword>
<dbReference type="Proteomes" id="UP000001505">
    <property type="component" value="Chromosome"/>
</dbReference>
<dbReference type="KEGG" id="wch:wcw_0189"/>
<keyword evidence="3" id="KW-1003">Cell membrane</keyword>
<keyword evidence="11" id="KW-1185">Reference proteome</keyword>
<gene>
    <name evidence="10" type="primary">tyrP1</name>
    <name evidence="10" type="ordered locus">wcw_0189</name>
</gene>
<keyword evidence="8 9" id="KW-0472">Membrane</keyword>
<evidence type="ECO:0000256" key="3">
    <source>
        <dbReference type="ARBA" id="ARBA00022475"/>
    </source>
</evidence>
<dbReference type="PANTHER" id="PTHR32195:SF26">
    <property type="entry name" value="TRYPTOPHAN OR TYROSINE TRANSPORTER PROTEIN"/>
    <property type="match status" value="1"/>
</dbReference>
<dbReference type="eggNOG" id="COG0814">
    <property type="taxonomic scope" value="Bacteria"/>
</dbReference>
<dbReference type="EMBL" id="CP001928">
    <property type="protein sequence ID" value="ADI37564.1"/>
    <property type="molecule type" value="Genomic_DNA"/>
</dbReference>
<dbReference type="HOGENOM" id="CLU_038102_1_0_0"/>
<protein>
    <submittedName>
        <fullName evidence="10">Tyrosine/tryptophan transport protein</fullName>
    </submittedName>
</protein>
<sequence>MNSVQSNYRVFGATLLVAGCCIGAGMLGLPVLTALGGFLPTCLLFFFCWLFMAATGLLLLEVNLWFKEEVNVVTMASRTLGPIGAFMAWFLFAFLFYSLMVAYISASGQLIADRLQTLTGVIVAEWAGSLFLTLLFSVFLYLGTTMVDRVNRLLMLGLAASYLILVCVGSRHVRIDLLSHVDWSASAYAIPAMIVSFGFHNLVPSLATYLDRDVKKLRFSIVAGSAIPLVIYLMWEWLILGLIPLDGENGFRQALGQGDMATRALRNIVGSAWVVDLAEAFAFFAIITSFLSVSLSFVDFLADGLHIRKTGSGKVKLCVLSLTPPFLFALFYPGIFLKALSYAGAFGAVILFGVMPAAMAYQGRYRKNLQGPLLIPGGKGVLALIFIVSIAIVCLEMVTTR</sequence>
<evidence type="ECO:0000256" key="7">
    <source>
        <dbReference type="ARBA" id="ARBA00022989"/>
    </source>
</evidence>
<dbReference type="RefSeq" id="WP_013181292.1">
    <property type="nucleotide sequence ID" value="NC_014225.1"/>
</dbReference>
<dbReference type="AlphaFoldDB" id="D6YTV3"/>
<dbReference type="PANTHER" id="PTHR32195">
    <property type="entry name" value="OS07G0662800 PROTEIN"/>
    <property type="match status" value="1"/>
</dbReference>
<feature type="transmembrane region" description="Helical" evidence="9">
    <location>
        <begin position="280"/>
        <end position="302"/>
    </location>
</feature>
<feature type="transmembrane region" description="Helical" evidence="9">
    <location>
        <begin position="118"/>
        <end position="141"/>
    </location>
</feature>
<dbReference type="OrthoDB" id="18749at2"/>